<dbReference type="PANTHER" id="PTHR32083">
    <property type="entry name" value="CILIA AND FLAGELLA-ASSOCIATED PROTEIN 58-RELATED"/>
    <property type="match status" value="1"/>
</dbReference>
<feature type="coiled-coil region" evidence="2">
    <location>
        <begin position="142"/>
        <end position="610"/>
    </location>
</feature>
<dbReference type="PANTHER" id="PTHR32083:SF0">
    <property type="entry name" value="CILIA AND FLAGELLA-ASSOCIATED PROTEIN 58"/>
    <property type="match status" value="1"/>
</dbReference>
<accession>A0A8J6E265</accession>
<proteinExistence type="predicted"/>
<name>A0A8J6E265_9EUKA</name>
<dbReference type="InterPro" id="IPR049270">
    <property type="entry name" value="CFAP58_CC"/>
</dbReference>
<keyword evidence="5" id="KW-1185">Reference proteome</keyword>
<feature type="domain" description="Cilia- and flagella-associated protein 58 central coiled coil" evidence="3">
    <location>
        <begin position="371"/>
        <end position="669"/>
    </location>
</feature>
<evidence type="ECO:0000313" key="4">
    <source>
        <dbReference type="EMBL" id="KAG9393926.1"/>
    </source>
</evidence>
<sequence>MSGEDKAPELSIETRAIEQLEKDFNNVIAELVGDDSLEHFRKEYEKMHRALKKSHENEKRLISRIKTLGGEIASNASKVKSALKISQDDWNAISSLKKEIEQAYSMLDASREKEARSRETVQHLKAEIANLTKLVEQGAGINLGQENTVAELMKQKDELIQQRDSKVKQIMELRQELSNYLERVRELEDEKVPLEAQIKTLKDLVTRQEQELKSEQWRKEVLDKDMADLRKRLELRQEEIEEKKDTIRSNADAAHSMKMELQRLENDIHSREVELKGKEDTVHEFHVQVNQLNERNSTLEAELAARENELKEKDQQIRLAKQETSRVNKELATTKLLIQRAEKDKADLEKRREALRSDVVGLERDLKMTTRDADKQKQQADVLARERELLNKNVRQADAATSKQAELVKIAENQAANLDQEISAYKNEAQKQRKMIFVLEQERELNNKKATEANQKYLQALEEVKVRENTIQDLQKKIAEAEKKLKQQQTLYEAVRADRNLYSKNLIESQDEVSEMKRKFKIMNHQIEQLKEEIKAKDSALVQEYYERKKAEKERDSFKAEIGRIQRQIQEAEQTIAAQKAEMAKLNLIINEADNERGRQQKEFEQVISERDILGTQLIRRNDELALLYEKIKIQQSTLAKGEAQYRERVEDIRLLKIKLASVMRELNVYSKAANQIDGYKTEVIRIQKELLEERAKVKAMSEELQNPMNVHRWRKLEGSDPAVYEMIQKIHTLQKRLLKKTEEVAEKELIIDEREKAFTELQKLLARQPGPEVVEQLSIYQTNLREKNKQLKSMASELTMYQTQVAEYKYEIAKLTKESHDIKKKYFEQKRKEQSAARRTMDEGYVVQQDPAQPKFVGGGFKLETTVRSKEVEL</sequence>
<dbReference type="GO" id="GO:0005856">
    <property type="term" value="C:cytoskeleton"/>
    <property type="evidence" value="ECO:0007669"/>
    <property type="project" value="TreeGrafter"/>
</dbReference>
<evidence type="ECO:0000259" key="3">
    <source>
        <dbReference type="Pfam" id="PF21771"/>
    </source>
</evidence>
<protein>
    <submittedName>
        <fullName evidence="4">Chromosome partition protein Smc</fullName>
    </submittedName>
</protein>
<organism evidence="4 5">
    <name type="scientific">Carpediemonas membranifera</name>
    <dbReference type="NCBI Taxonomy" id="201153"/>
    <lineage>
        <taxon>Eukaryota</taxon>
        <taxon>Metamonada</taxon>
        <taxon>Carpediemonas-like organisms</taxon>
        <taxon>Carpediemonas</taxon>
    </lineage>
</organism>
<dbReference type="AlphaFoldDB" id="A0A8J6E265"/>
<dbReference type="OrthoDB" id="264785at2759"/>
<feature type="coiled-coil region" evidence="2">
    <location>
        <begin position="778"/>
        <end position="826"/>
    </location>
</feature>
<dbReference type="Proteomes" id="UP000717585">
    <property type="component" value="Unassembled WGS sequence"/>
</dbReference>
<dbReference type="EMBL" id="JAHDYR010000019">
    <property type="protein sequence ID" value="KAG9393926.1"/>
    <property type="molecule type" value="Genomic_DNA"/>
</dbReference>
<reference evidence="4" key="1">
    <citation type="submission" date="2021-05" db="EMBL/GenBank/DDBJ databases">
        <title>A free-living protist that lacks canonical eukaryotic 1 DNA replication and segregation systems.</title>
        <authorList>
            <person name="Salas-Leiva D.E."/>
            <person name="Tromer E.C."/>
            <person name="Curtis B.A."/>
            <person name="Jerlstrom-Hultqvist J."/>
            <person name="Kolisko M."/>
            <person name="Yi Z."/>
            <person name="Salas-Leiva J.S."/>
            <person name="Gallot-Lavallee L."/>
            <person name="Kops G.J.P.L."/>
            <person name="Archibald J.M."/>
            <person name="Simpson A.G.B."/>
            <person name="Roger A.J."/>
        </authorList>
    </citation>
    <scope>NUCLEOTIDE SEQUENCE</scope>
    <source>
        <strain evidence="4">BICM</strain>
    </source>
</reference>
<keyword evidence="1 2" id="KW-0175">Coiled coil</keyword>
<evidence type="ECO:0000313" key="5">
    <source>
        <dbReference type="Proteomes" id="UP000717585"/>
    </source>
</evidence>
<evidence type="ECO:0000256" key="1">
    <source>
        <dbReference type="ARBA" id="ARBA00023054"/>
    </source>
</evidence>
<dbReference type="Pfam" id="PF21771">
    <property type="entry name" value="CFAP58_CC"/>
    <property type="match status" value="1"/>
</dbReference>
<comment type="caution">
    <text evidence="4">The sequence shown here is derived from an EMBL/GenBank/DDBJ whole genome shotgun (WGS) entry which is preliminary data.</text>
</comment>
<gene>
    <name evidence="4" type="ORF">J8273_4526</name>
</gene>
<evidence type="ECO:0000256" key="2">
    <source>
        <dbReference type="SAM" id="Coils"/>
    </source>
</evidence>